<dbReference type="PRINTS" id="PR00421">
    <property type="entry name" value="THIOREDOXIN"/>
</dbReference>
<evidence type="ECO:0000256" key="1">
    <source>
        <dbReference type="ARBA" id="ARBA00008987"/>
    </source>
</evidence>
<feature type="disulfide bond" description="Redox-active" evidence="9">
    <location>
        <begin position="30"/>
        <end position="33"/>
    </location>
</feature>
<keyword evidence="2" id="KW-0813">Transport</keyword>
<dbReference type="STRING" id="479431.Namu_2576"/>
<dbReference type="PANTHER" id="PTHR45663">
    <property type="entry name" value="GEO12009P1"/>
    <property type="match status" value="1"/>
</dbReference>
<dbReference type="InParanoid" id="C8X7H7"/>
<dbReference type="FunCoup" id="C8X7H7">
    <property type="interactions" value="40"/>
</dbReference>
<sequence>MATTTLTDRTFEGVVSGGGIVLVDFWASWCGPCRMFAPVFEKAATAHPDIVFGKVDTETERNLAAAAGIRSIPTLMAFRDGILVFSQPGALPAKSLDHLIAAVRDLDMDQVRAQVAAAKAKSA</sequence>
<feature type="site" description="Contributes to redox potential value" evidence="8">
    <location>
        <position position="31"/>
    </location>
</feature>
<evidence type="ECO:0000256" key="2">
    <source>
        <dbReference type="ARBA" id="ARBA00022448"/>
    </source>
</evidence>
<dbReference type="Pfam" id="PF00085">
    <property type="entry name" value="Thioredoxin"/>
    <property type="match status" value="1"/>
</dbReference>
<evidence type="ECO:0000313" key="12">
    <source>
        <dbReference type="Proteomes" id="UP000002218"/>
    </source>
</evidence>
<evidence type="ECO:0000256" key="8">
    <source>
        <dbReference type="PIRSR" id="PIRSR000077-1"/>
    </source>
</evidence>
<feature type="site" description="Contributes to redox potential value" evidence="8">
    <location>
        <position position="32"/>
    </location>
</feature>
<evidence type="ECO:0000256" key="5">
    <source>
        <dbReference type="ARBA" id="ARBA00023284"/>
    </source>
</evidence>
<evidence type="ECO:0000256" key="3">
    <source>
        <dbReference type="ARBA" id="ARBA00022982"/>
    </source>
</evidence>
<organism evidence="11 12">
    <name type="scientific">Nakamurella multipartita (strain ATCC 700099 / DSM 44233 / CIP 104796 / JCM 9543 / NBRC 105858 / Y-104)</name>
    <name type="common">Microsphaera multipartita</name>
    <dbReference type="NCBI Taxonomy" id="479431"/>
    <lineage>
        <taxon>Bacteria</taxon>
        <taxon>Bacillati</taxon>
        <taxon>Actinomycetota</taxon>
        <taxon>Actinomycetes</taxon>
        <taxon>Nakamurellales</taxon>
        <taxon>Nakamurellaceae</taxon>
        <taxon>Nakamurella</taxon>
    </lineage>
</organism>
<feature type="domain" description="Thioredoxin" evidence="10">
    <location>
        <begin position="1"/>
        <end position="105"/>
    </location>
</feature>
<comment type="similarity">
    <text evidence="1 7">Belongs to the thioredoxin family.</text>
</comment>
<keyword evidence="12" id="KW-1185">Reference proteome</keyword>
<keyword evidence="4 9" id="KW-1015">Disulfide bond</keyword>
<accession>C8X7H7</accession>
<keyword evidence="5 9" id="KW-0676">Redox-active center</keyword>
<proteinExistence type="inferred from homology"/>
<dbReference type="InterPro" id="IPR013766">
    <property type="entry name" value="Thioredoxin_domain"/>
</dbReference>
<dbReference type="AlphaFoldDB" id="C8X7H7"/>
<dbReference type="SUPFAM" id="SSF52833">
    <property type="entry name" value="Thioredoxin-like"/>
    <property type="match status" value="1"/>
</dbReference>
<dbReference type="EMBL" id="CP001737">
    <property type="protein sequence ID" value="ACV78930.1"/>
    <property type="molecule type" value="Genomic_DNA"/>
</dbReference>
<dbReference type="InterPro" id="IPR005746">
    <property type="entry name" value="Thioredoxin"/>
</dbReference>
<dbReference type="Proteomes" id="UP000002218">
    <property type="component" value="Chromosome"/>
</dbReference>
<reference evidence="12" key="1">
    <citation type="submission" date="2009-09" db="EMBL/GenBank/DDBJ databases">
        <title>The complete genome of Nakamurella multipartita DSM 44233.</title>
        <authorList>
            <consortium name="US DOE Joint Genome Institute (JGI-PGF)"/>
            <person name="Lucas S."/>
            <person name="Copeland A."/>
            <person name="Lapidus A."/>
            <person name="Glavina del Rio T."/>
            <person name="Dalin E."/>
            <person name="Tice H."/>
            <person name="Bruce D."/>
            <person name="Goodwin L."/>
            <person name="Pitluck S."/>
            <person name="Kyrpides N."/>
            <person name="Mavromatis K."/>
            <person name="Ivanova N."/>
            <person name="Ovchinnikova G."/>
            <person name="Sims D."/>
            <person name="Meincke L."/>
            <person name="Brettin T."/>
            <person name="Detter J.C."/>
            <person name="Han C."/>
            <person name="Larimer F."/>
            <person name="Land M."/>
            <person name="Hauser L."/>
            <person name="Markowitz V."/>
            <person name="Cheng J.-F."/>
            <person name="Hugenholtz P."/>
            <person name="Woyke T."/>
            <person name="Wu D."/>
            <person name="Klenk H.-P."/>
            <person name="Eisen J.A."/>
        </authorList>
    </citation>
    <scope>NUCLEOTIDE SEQUENCE [LARGE SCALE GENOMIC DNA]</scope>
    <source>
        <strain evidence="12">ATCC 700099 / DSM 44233 / CIP 104796 / JCM 9543 / NBRC 105858 / Y-104</strain>
    </source>
</reference>
<dbReference type="eggNOG" id="COG0526">
    <property type="taxonomic scope" value="Bacteria"/>
</dbReference>
<gene>
    <name evidence="11" type="ordered locus">Namu_2576</name>
</gene>
<dbReference type="Gene3D" id="3.40.30.10">
    <property type="entry name" value="Glutaredoxin"/>
    <property type="match status" value="1"/>
</dbReference>
<dbReference type="PROSITE" id="PS51352">
    <property type="entry name" value="THIOREDOXIN_2"/>
    <property type="match status" value="1"/>
</dbReference>
<dbReference type="RefSeq" id="WP_015747812.1">
    <property type="nucleotide sequence ID" value="NC_013235.1"/>
</dbReference>
<dbReference type="PROSITE" id="PS00194">
    <property type="entry name" value="THIOREDOXIN_1"/>
    <property type="match status" value="1"/>
</dbReference>
<name>C8X7H7_NAKMY</name>
<evidence type="ECO:0000256" key="9">
    <source>
        <dbReference type="PIRSR" id="PIRSR000077-4"/>
    </source>
</evidence>
<dbReference type="KEGG" id="nml:Namu_2576"/>
<evidence type="ECO:0000259" key="10">
    <source>
        <dbReference type="PROSITE" id="PS51352"/>
    </source>
</evidence>
<protein>
    <recommendedName>
        <fullName evidence="6 7">Thioredoxin</fullName>
    </recommendedName>
</protein>
<dbReference type="GO" id="GO:0005829">
    <property type="term" value="C:cytosol"/>
    <property type="evidence" value="ECO:0007669"/>
    <property type="project" value="TreeGrafter"/>
</dbReference>
<dbReference type="GO" id="GO:0015035">
    <property type="term" value="F:protein-disulfide reductase activity"/>
    <property type="evidence" value="ECO:0007669"/>
    <property type="project" value="UniProtKB-UniRule"/>
</dbReference>
<reference evidence="11 12" key="2">
    <citation type="journal article" date="2010" name="Stand. Genomic Sci.">
        <title>Complete genome sequence of Nakamurella multipartita type strain (Y-104).</title>
        <authorList>
            <person name="Tice H."/>
            <person name="Mayilraj S."/>
            <person name="Sims D."/>
            <person name="Lapidus A."/>
            <person name="Nolan M."/>
            <person name="Lucas S."/>
            <person name="Glavina Del Rio T."/>
            <person name="Copeland A."/>
            <person name="Cheng J.F."/>
            <person name="Meincke L."/>
            <person name="Bruce D."/>
            <person name="Goodwin L."/>
            <person name="Pitluck S."/>
            <person name="Ivanova N."/>
            <person name="Mavromatis K."/>
            <person name="Ovchinnikova G."/>
            <person name="Pati A."/>
            <person name="Chen A."/>
            <person name="Palaniappan K."/>
            <person name="Land M."/>
            <person name="Hauser L."/>
            <person name="Chang Y.J."/>
            <person name="Jeffries C.D."/>
            <person name="Detter J.C."/>
            <person name="Brettin T."/>
            <person name="Rohde M."/>
            <person name="Goker M."/>
            <person name="Bristow J."/>
            <person name="Eisen J.A."/>
            <person name="Markowitz V."/>
            <person name="Hugenholtz P."/>
            <person name="Kyrpides N.C."/>
            <person name="Klenk H.P."/>
            <person name="Chen F."/>
        </authorList>
    </citation>
    <scope>NUCLEOTIDE SEQUENCE [LARGE SCALE GENOMIC DNA]</scope>
    <source>
        <strain evidence="12">ATCC 700099 / DSM 44233 / CIP 104796 / JCM 9543 / NBRC 105858 / Y-104</strain>
    </source>
</reference>
<dbReference type="OrthoDB" id="9790390at2"/>
<evidence type="ECO:0000313" key="11">
    <source>
        <dbReference type="EMBL" id="ACV78930.1"/>
    </source>
</evidence>
<feature type="site" description="Deprotonates C-terminal active site Cys" evidence="8">
    <location>
        <position position="24"/>
    </location>
</feature>
<dbReference type="NCBIfam" id="TIGR01068">
    <property type="entry name" value="thioredoxin"/>
    <property type="match status" value="1"/>
</dbReference>
<evidence type="ECO:0000256" key="7">
    <source>
        <dbReference type="PIRNR" id="PIRNR000077"/>
    </source>
</evidence>
<evidence type="ECO:0000256" key="4">
    <source>
        <dbReference type="ARBA" id="ARBA00023157"/>
    </source>
</evidence>
<keyword evidence="3" id="KW-0249">Electron transport</keyword>
<dbReference type="PANTHER" id="PTHR45663:SF40">
    <property type="entry name" value="THIOREDOXIN 2"/>
    <property type="match status" value="1"/>
</dbReference>
<dbReference type="FunFam" id="3.40.30.10:FF:000155">
    <property type="entry name" value="Thioredoxin"/>
    <property type="match status" value="1"/>
</dbReference>
<feature type="active site" description="Nucleophile" evidence="8">
    <location>
        <position position="33"/>
    </location>
</feature>
<evidence type="ECO:0000256" key="6">
    <source>
        <dbReference type="NCBIfam" id="TIGR01068"/>
    </source>
</evidence>
<dbReference type="InterPro" id="IPR017937">
    <property type="entry name" value="Thioredoxin_CS"/>
</dbReference>
<dbReference type="CDD" id="cd02947">
    <property type="entry name" value="TRX_family"/>
    <property type="match status" value="1"/>
</dbReference>
<dbReference type="InterPro" id="IPR036249">
    <property type="entry name" value="Thioredoxin-like_sf"/>
</dbReference>
<dbReference type="HOGENOM" id="CLU_090389_10_4_11"/>
<dbReference type="PIRSF" id="PIRSF000077">
    <property type="entry name" value="Thioredoxin"/>
    <property type="match status" value="1"/>
</dbReference>
<feature type="active site" description="Nucleophile" evidence="8">
    <location>
        <position position="30"/>
    </location>
</feature>